<protein>
    <recommendedName>
        <fullName evidence="3">Transmembrane protein</fullName>
    </recommendedName>
</protein>
<evidence type="ECO:0000313" key="2">
    <source>
        <dbReference type="EMBL" id="ACJ84836.1"/>
    </source>
</evidence>
<accession>B7FJA7</accession>
<evidence type="ECO:0008006" key="3">
    <source>
        <dbReference type="Google" id="ProtNLM"/>
    </source>
</evidence>
<dbReference type="EMBL" id="BT052174">
    <property type="protein sequence ID" value="ACJ84836.1"/>
    <property type="molecule type" value="mRNA"/>
</dbReference>
<feature type="transmembrane region" description="Helical" evidence="1">
    <location>
        <begin position="21"/>
        <end position="44"/>
    </location>
</feature>
<reference evidence="2" key="1">
    <citation type="submission" date="2008-12" db="EMBL/GenBank/DDBJ databases">
        <title>Medicago truncatula full length cdna cloning project.</title>
        <authorList>
            <person name="Moskal W."/>
            <person name="Chan A."/>
            <person name="Cheung F."/>
            <person name="Xiao Y."/>
            <person name="Town C.D."/>
        </authorList>
    </citation>
    <scope>NUCLEOTIDE SEQUENCE</scope>
</reference>
<keyword evidence="1" id="KW-1133">Transmembrane helix</keyword>
<keyword evidence="1" id="KW-0812">Transmembrane</keyword>
<keyword evidence="1" id="KW-0472">Membrane</keyword>
<organism evidence="2">
    <name type="scientific">Medicago truncatula</name>
    <name type="common">Barrel medic</name>
    <name type="synonym">Medicago tribuloides</name>
    <dbReference type="NCBI Taxonomy" id="3880"/>
    <lineage>
        <taxon>Eukaryota</taxon>
        <taxon>Viridiplantae</taxon>
        <taxon>Streptophyta</taxon>
        <taxon>Embryophyta</taxon>
        <taxon>Tracheophyta</taxon>
        <taxon>Spermatophyta</taxon>
        <taxon>Magnoliopsida</taxon>
        <taxon>eudicotyledons</taxon>
        <taxon>Gunneridae</taxon>
        <taxon>Pentapetalae</taxon>
        <taxon>rosids</taxon>
        <taxon>fabids</taxon>
        <taxon>Fabales</taxon>
        <taxon>Fabaceae</taxon>
        <taxon>Papilionoideae</taxon>
        <taxon>50 kb inversion clade</taxon>
        <taxon>NPAAA clade</taxon>
        <taxon>Hologalegina</taxon>
        <taxon>IRL clade</taxon>
        <taxon>Trifolieae</taxon>
        <taxon>Medicago</taxon>
    </lineage>
</organism>
<proteinExistence type="evidence at transcript level"/>
<name>B7FJA7_MEDTR</name>
<sequence length="73" mass="8748">MITKYFSLRYRITIVQINLAHSSIFFLFTVIIASDLFIILLYLIHDINKHFIITFTHHFGLLLHSKFTLVLFY</sequence>
<dbReference type="AlphaFoldDB" id="B7FJA7"/>
<evidence type="ECO:0000256" key="1">
    <source>
        <dbReference type="SAM" id="Phobius"/>
    </source>
</evidence>